<evidence type="ECO:0000256" key="1">
    <source>
        <dbReference type="ARBA" id="ARBA00022531"/>
    </source>
</evidence>
<name>A0AAW6PRX2_PSEPU</name>
<gene>
    <name evidence="6" type="ORF">P3W50_20670</name>
</gene>
<dbReference type="Gene3D" id="2.130.10.10">
    <property type="entry name" value="YVTN repeat-like/Quinoprotein amine dehydrogenase"/>
    <property type="match status" value="2"/>
</dbReference>
<comment type="caution">
    <text evidence="6">The sequence shown here is derived from an EMBL/GenBank/DDBJ whole genome shotgun (WGS) entry which is preliminary data.</text>
</comment>
<feature type="domain" description="SRP54-type proteins GTP-binding" evidence="5">
    <location>
        <begin position="340"/>
        <end position="353"/>
    </location>
</feature>
<proteinExistence type="predicted"/>
<protein>
    <submittedName>
        <fullName evidence="6">YCF48-related protein</fullName>
    </submittedName>
</protein>
<dbReference type="GO" id="GO:0005525">
    <property type="term" value="F:GTP binding"/>
    <property type="evidence" value="ECO:0007669"/>
    <property type="project" value="UniProtKB-KW"/>
</dbReference>
<reference evidence="6" key="1">
    <citation type="submission" date="2023-03" db="EMBL/GenBank/DDBJ databases">
        <title>Draft assemblies of triclosan tolerant bacteria isolated from returned activated sludge.</title>
        <authorList>
            <person name="Van Hamelsveld S."/>
        </authorList>
    </citation>
    <scope>NUCLEOTIDE SEQUENCE</scope>
    <source>
        <strain evidence="6">GW210012_S60</strain>
    </source>
</reference>
<evidence type="ECO:0000313" key="7">
    <source>
        <dbReference type="Proteomes" id="UP001217741"/>
    </source>
</evidence>
<evidence type="ECO:0000256" key="3">
    <source>
        <dbReference type="ARBA" id="ARBA00023134"/>
    </source>
</evidence>
<dbReference type="PANTHER" id="PTHR47199:SF2">
    <property type="entry name" value="PHOTOSYSTEM II STABILITY_ASSEMBLY FACTOR HCF136, CHLOROPLASTIC"/>
    <property type="match status" value="1"/>
</dbReference>
<dbReference type="Pfam" id="PF14870">
    <property type="entry name" value="PSII_BNR"/>
    <property type="match status" value="1"/>
</dbReference>
<accession>A0AAW6PRX2</accession>
<dbReference type="GO" id="GO:0015979">
    <property type="term" value="P:photosynthesis"/>
    <property type="evidence" value="ECO:0007669"/>
    <property type="project" value="UniProtKB-KW"/>
</dbReference>
<dbReference type="InterPro" id="IPR028203">
    <property type="entry name" value="PSII_CF48-like_dom"/>
</dbReference>
<dbReference type="EMBL" id="JARJLO010000318">
    <property type="protein sequence ID" value="MDF3872861.1"/>
    <property type="molecule type" value="Genomic_DNA"/>
</dbReference>
<dbReference type="SUPFAM" id="SSF110296">
    <property type="entry name" value="Oligoxyloglucan reducing end-specific cellobiohydrolase"/>
    <property type="match status" value="1"/>
</dbReference>
<dbReference type="InterPro" id="IPR000897">
    <property type="entry name" value="SRP54_GTPase_dom"/>
</dbReference>
<dbReference type="RefSeq" id="WP_236198248.1">
    <property type="nucleotide sequence ID" value="NZ_BQII01000071.1"/>
</dbReference>
<evidence type="ECO:0000256" key="4">
    <source>
        <dbReference type="ARBA" id="ARBA00023276"/>
    </source>
</evidence>
<dbReference type="AlphaFoldDB" id="A0AAW6PRX2"/>
<dbReference type="PANTHER" id="PTHR47199">
    <property type="entry name" value="PHOTOSYSTEM II STABILITY/ASSEMBLY FACTOR HCF136, CHLOROPLASTIC"/>
    <property type="match status" value="1"/>
</dbReference>
<evidence type="ECO:0000313" key="6">
    <source>
        <dbReference type="EMBL" id="MDF3872861.1"/>
    </source>
</evidence>
<keyword evidence="4" id="KW-0604">Photosystem II</keyword>
<dbReference type="Proteomes" id="UP001217741">
    <property type="component" value="Unassembled WGS sequence"/>
</dbReference>
<organism evidence="6 7">
    <name type="scientific">Pseudomonas putida</name>
    <name type="common">Arthrobacter siderocapsulatus</name>
    <dbReference type="NCBI Taxonomy" id="303"/>
    <lineage>
        <taxon>Bacteria</taxon>
        <taxon>Pseudomonadati</taxon>
        <taxon>Pseudomonadota</taxon>
        <taxon>Gammaproteobacteria</taxon>
        <taxon>Pseudomonadales</taxon>
        <taxon>Pseudomonadaceae</taxon>
        <taxon>Pseudomonas</taxon>
    </lineage>
</organism>
<dbReference type="PROSITE" id="PS00300">
    <property type="entry name" value="SRP54"/>
    <property type="match status" value="1"/>
</dbReference>
<dbReference type="GO" id="GO:0006614">
    <property type="term" value="P:SRP-dependent cotranslational protein targeting to membrane"/>
    <property type="evidence" value="ECO:0007669"/>
    <property type="project" value="InterPro"/>
</dbReference>
<evidence type="ECO:0000259" key="5">
    <source>
        <dbReference type="PROSITE" id="PS00300"/>
    </source>
</evidence>
<keyword evidence="2" id="KW-0547">Nucleotide-binding</keyword>
<dbReference type="GO" id="GO:0009523">
    <property type="term" value="C:photosystem II"/>
    <property type="evidence" value="ECO:0007669"/>
    <property type="project" value="UniProtKB-KW"/>
</dbReference>
<keyword evidence="3" id="KW-0342">GTP-binding</keyword>
<evidence type="ECO:0000256" key="2">
    <source>
        <dbReference type="ARBA" id="ARBA00022741"/>
    </source>
</evidence>
<sequence>MINEIIRRAWWPIGLLVIAGMALASNESITERVLDPLDRPSLMSEKATTSLLTAVTRAGARLVAVGDRGTVLASDDNGETWTQRPSPVSVLLTNVRFADEERGWAVGHGGVILGTVDGGLSWTKTLDGMQLAALMLEKAEARARAVPAGAGEAAARAAKQVDDARLLVDDGPDKPFLDLYFDEEIGLLVVGAFGLVLHSGDGGATWESWQDRVPDPIGNHLYAVVRSGGALYLVGEQGSVFRSDDHGQNFVALPPPYEGSFFGAVAVGERDLIVFGLRGNAFVYRDTARAWQRVELPTSATINAGLRLKDGSIMLVTQAGEVLRSIDGARTFVQLKVPTPVPFVGIGQATDDIVVLAGVRGITLVSLKSLGSRS</sequence>
<dbReference type="InterPro" id="IPR015943">
    <property type="entry name" value="WD40/YVTN_repeat-like_dom_sf"/>
</dbReference>
<keyword evidence="1" id="KW-0602">Photosynthesis</keyword>